<protein>
    <submittedName>
        <fullName evidence="1">Putative secreted peptide</fullName>
    </submittedName>
</protein>
<reference evidence="1" key="1">
    <citation type="submission" date="2018-01" db="EMBL/GenBank/DDBJ databases">
        <title>An insight into the sialome of Amazonian anophelines.</title>
        <authorList>
            <person name="Ribeiro J.M."/>
            <person name="Scarpassa V."/>
            <person name="Calvo E."/>
        </authorList>
    </citation>
    <scope>NUCLEOTIDE SEQUENCE</scope>
    <source>
        <tissue evidence="1">Salivary glands</tissue>
    </source>
</reference>
<sequence>MLYLFLRWNCGLLIGVRDIQECFGIEESLECFPDPVALFRYRNTVNEVLSISFHRLLRCCTPLSAFVVAIHVGTLGIRYLE</sequence>
<dbReference type="AlphaFoldDB" id="A0A2M3ZTC2"/>
<organism evidence="1">
    <name type="scientific">Anopheles braziliensis</name>
    <dbReference type="NCBI Taxonomy" id="58242"/>
    <lineage>
        <taxon>Eukaryota</taxon>
        <taxon>Metazoa</taxon>
        <taxon>Ecdysozoa</taxon>
        <taxon>Arthropoda</taxon>
        <taxon>Hexapoda</taxon>
        <taxon>Insecta</taxon>
        <taxon>Pterygota</taxon>
        <taxon>Neoptera</taxon>
        <taxon>Endopterygota</taxon>
        <taxon>Diptera</taxon>
        <taxon>Nematocera</taxon>
        <taxon>Culicoidea</taxon>
        <taxon>Culicidae</taxon>
        <taxon>Anophelinae</taxon>
        <taxon>Anopheles</taxon>
    </lineage>
</organism>
<accession>A0A2M3ZTC2</accession>
<proteinExistence type="predicted"/>
<dbReference type="EMBL" id="GGFM01010994">
    <property type="protein sequence ID" value="MBW31745.1"/>
    <property type="molecule type" value="Transcribed_RNA"/>
</dbReference>
<evidence type="ECO:0000313" key="1">
    <source>
        <dbReference type="EMBL" id="MBW31745.1"/>
    </source>
</evidence>
<name>A0A2M3ZTC2_9DIPT</name>